<sequence>MLTQFKRDLSQRIKRIGQIIAALALYALLYALPPLARAETALNQQTVYVVNNGWHTGLIVPAAPFKQRFPALQKRFAAASHFEIGWGDKGFYQAREITAKITLKAMFGLSGSIMHIVGLTNTPAKYATKEQIKPLCLSNTQLEQLNAAISESLALNAQQDVQPLGPGLYGDSEFYAAVGNYYLLNTCNSWTAQRLSRAGLPVWSRFKLTASSVMDAIADLPGQCIPK</sequence>
<accession>A0AAU7FDZ2</accession>
<dbReference type="EMBL" id="CP157355">
    <property type="protein sequence ID" value="XBM02194.1"/>
    <property type="molecule type" value="Genomic_DNA"/>
</dbReference>
<name>A0AAU7FDZ2_9NEIS</name>
<organism evidence="1">
    <name type="scientific">Chitinibacter mangrovi</name>
    <dbReference type="NCBI Taxonomy" id="3153927"/>
    <lineage>
        <taxon>Bacteria</taxon>
        <taxon>Pseudomonadati</taxon>
        <taxon>Pseudomonadota</taxon>
        <taxon>Betaproteobacteria</taxon>
        <taxon>Neisseriales</taxon>
        <taxon>Chitinibacteraceae</taxon>
        <taxon>Chitinibacter</taxon>
    </lineage>
</organism>
<gene>
    <name evidence="1" type="ORF">ABHF33_07985</name>
</gene>
<protein>
    <submittedName>
        <fullName evidence="1">TIGR02117 family protein</fullName>
    </submittedName>
</protein>
<reference evidence="1" key="1">
    <citation type="submission" date="2024-05" db="EMBL/GenBank/DDBJ databases">
        <authorList>
            <person name="Yang L."/>
            <person name="Pan L."/>
        </authorList>
    </citation>
    <scope>NUCLEOTIDE SEQUENCE</scope>
    <source>
        <strain evidence="1">FCG-7</strain>
    </source>
</reference>
<proteinExistence type="predicted"/>
<dbReference type="NCBIfam" id="TIGR02117">
    <property type="entry name" value="chp_urease_rgn"/>
    <property type="match status" value="1"/>
</dbReference>
<dbReference type="InterPro" id="IPR011727">
    <property type="entry name" value="CHP02117"/>
</dbReference>
<evidence type="ECO:0000313" key="1">
    <source>
        <dbReference type="EMBL" id="XBM02194.1"/>
    </source>
</evidence>
<dbReference type="KEGG" id="cmav:ABHF33_07985"/>
<dbReference type="AlphaFoldDB" id="A0AAU7FDZ2"/>
<dbReference type="Pfam" id="PF09601">
    <property type="entry name" value="DUF2459"/>
    <property type="match status" value="1"/>
</dbReference>
<dbReference type="RefSeq" id="WP_348946466.1">
    <property type="nucleotide sequence ID" value="NZ_CP157355.1"/>
</dbReference>